<dbReference type="GO" id="GO:0043022">
    <property type="term" value="F:ribosome binding"/>
    <property type="evidence" value="ECO:0007669"/>
    <property type="project" value="TreeGrafter"/>
</dbReference>
<dbReference type="InterPro" id="IPR035979">
    <property type="entry name" value="RBD_domain_sf"/>
</dbReference>
<proteinExistence type="predicted"/>
<evidence type="ECO:0000313" key="5">
    <source>
        <dbReference type="Proteomes" id="UP000580250"/>
    </source>
</evidence>
<feature type="domain" description="RRM" evidence="3">
    <location>
        <begin position="254"/>
        <end position="331"/>
    </location>
</feature>
<keyword evidence="1" id="KW-0694">RNA-binding</keyword>
<dbReference type="OrthoDB" id="10033548at2759"/>
<dbReference type="GO" id="GO:0043005">
    <property type="term" value="C:neuron projection"/>
    <property type="evidence" value="ECO:0007669"/>
    <property type="project" value="TreeGrafter"/>
</dbReference>
<dbReference type="GO" id="GO:0005634">
    <property type="term" value="C:nucleus"/>
    <property type="evidence" value="ECO:0007669"/>
    <property type="project" value="TreeGrafter"/>
</dbReference>
<dbReference type="GO" id="GO:0008135">
    <property type="term" value="F:translation factor activity, RNA binding"/>
    <property type="evidence" value="ECO:0007669"/>
    <property type="project" value="TreeGrafter"/>
</dbReference>
<dbReference type="SUPFAM" id="SSF54928">
    <property type="entry name" value="RNA-binding domain, RBD"/>
    <property type="match status" value="1"/>
</dbReference>
<dbReference type="CDD" id="cd19757">
    <property type="entry name" value="Bbox1"/>
    <property type="match status" value="1"/>
</dbReference>
<dbReference type="InterPro" id="IPR012677">
    <property type="entry name" value="Nucleotide-bd_a/b_plait_sf"/>
</dbReference>
<reference evidence="4 5" key="1">
    <citation type="submission" date="2020-08" db="EMBL/GenBank/DDBJ databases">
        <authorList>
            <person name="Koutsovoulos G."/>
            <person name="Danchin GJ E."/>
        </authorList>
    </citation>
    <scope>NUCLEOTIDE SEQUENCE [LARGE SCALE GENOMIC DNA]</scope>
</reference>
<dbReference type="SMART" id="SM00360">
    <property type="entry name" value="RRM"/>
    <property type="match status" value="2"/>
</dbReference>
<dbReference type="InterPro" id="IPR000504">
    <property type="entry name" value="RRM_dom"/>
</dbReference>
<dbReference type="Pfam" id="PF16366">
    <property type="entry name" value="CEBP_ZZ"/>
    <property type="match status" value="1"/>
</dbReference>
<dbReference type="GO" id="GO:0000900">
    <property type="term" value="F:mRNA regulatory element binding translation repressor activity"/>
    <property type="evidence" value="ECO:0007669"/>
    <property type="project" value="TreeGrafter"/>
</dbReference>
<gene>
    <name evidence="4" type="ORF">MENT_LOCUS16735</name>
</gene>
<dbReference type="InterPro" id="IPR034819">
    <property type="entry name" value="CPEB"/>
</dbReference>
<dbReference type="AlphaFoldDB" id="A0A6V7UTZ5"/>
<feature type="region of interest" description="Disordered" evidence="2">
    <location>
        <begin position="375"/>
        <end position="397"/>
    </location>
</feature>
<dbReference type="GO" id="GO:0005737">
    <property type="term" value="C:cytoplasm"/>
    <property type="evidence" value="ECO:0007669"/>
    <property type="project" value="TreeGrafter"/>
</dbReference>
<dbReference type="Gene3D" id="3.30.70.330">
    <property type="match status" value="2"/>
</dbReference>
<dbReference type="InterPro" id="IPR032296">
    <property type="entry name" value="CEBP_ZZ"/>
</dbReference>
<sequence>MSTLPKLVPNSLYSFSNLHVSSTAPFSAPPVENSNKKQETDRIFFGESFNETQPYFSNNNSPIGSVSDFSNLMNLRSFPPLSSELPPPLSAPPFHSCTNGGGFAGIRGGGSAGCSSGNSGMVQGGGTGTRFRFTNRPTTQPVYFSLKVFLGGIQASLTTNVLQLNFAKFGSNFIDWPKKTTIQDRPPNGYAFVVFENEHSIIHMLRHCQQSNNRIFFPVYTLNGLMHPVEIKVWQMNDTTYAAQPDWRKLRRFSVFVGGIPRTCTAATLAYAIEDVIGPVAYCAIELDPNHFYPKGAACVVFSTKESYIKAIAAHEVILSFGSFERKVELKAFLASNMPCEKCGITNGTRFCNEIICLAYYCVNCWKMVHVRPSMSSHTPSKRHVKGGGSGESPTQS</sequence>
<dbReference type="Gene3D" id="4.10.640.40">
    <property type="entry name" value="Cytoplasmic polyadenylation element-binding protein, ZZ domain"/>
    <property type="match status" value="1"/>
</dbReference>
<dbReference type="InterPro" id="IPR038446">
    <property type="entry name" value="CEBP_ZZ_sf"/>
</dbReference>
<dbReference type="Pfam" id="PF00076">
    <property type="entry name" value="RRM_1"/>
    <property type="match status" value="1"/>
</dbReference>
<dbReference type="GO" id="GO:0003730">
    <property type="term" value="F:mRNA 3'-UTR binding"/>
    <property type="evidence" value="ECO:0007669"/>
    <property type="project" value="InterPro"/>
</dbReference>
<dbReference type="Pfam" id="PF16367">
    <property type="entry name" value="RRM_7"/>
    <property type="match status" value="1"/>
</dbReference>
<dbReference type="GO" id="GO:2000766">
    <property type="term" value="P:negative regulation of cytoplasmic translation"/>
    <property type="evidence" value="ECO:0007669"/>
    <property type="project" value="TreeGrafter"/>
</dbReference>
<evidence type="ECO:0000256" key="1">
    <source>
        <dbReference type="ARBA" id="ARBA00022884"/>
    </source>
</evidence>
<evidence type="ECO:0000256" key="2">
    <source>
        <dbReference type="SAM" id="MobiDB-lite"/>
    </source>
</evidence>
<name>A0A6V7UTZ5_MELEN</name>
<dbReference type="Proteomes" id="UP000580250">
    <property type="component" value="Unassembled WGS sequence"/>
</dbReference>
<dbReference type="PANTHER" id="PTHR12566:SF12">
    <property type="entry name" value="TRANSLATIONAL REGULATOR ORB2"/>
    <property type="match status" value="1"/>
</dbReference>
<dbReference type="GO" id="GO:0045202">
    <property type="term" value="C:synapse"/>
    <property type="evidence" value="ECO:0007669"/>
    <property type="project" value="TreeGrafter"/>
</dbReference>
<dbReference type="PANTHER" id="PTHR12566">
    <property type="entry name" value="CYTOPLASMIC POLYADENYLATION ELEMENT BINDING PROTEIN CPEB"/>
    <property type="match status" value="1"/>
</dbReference>
<evidence type="ECO:0000313" key="4">
    <source>
        <dbReference type="EMBL" id="CAD2164738.1"/>
    </source>
</evidence>
<evidence type="ECO:0000259" key="3">
    <source>
        <dbReference type="SMART" id="SM00360"/>
    </source>
</evidence>
<accession>A0A6V7UTZ5</accession>
<dbReference type="EMBL" id="CAJEWN010000105">
    <property type="protein sequence ID" value="CAD2164738.1"/>
    <property type="molecule type" value="Genomic_DNA"/>
</dbReference>
<organism evidence="4 5">
    <name type="scientific">Meloidogyne enterolobii</name>
    <name type="common">Root-knot nematode worm</name>
    <name type="synonym">Meloidogyne mayaguensis</name>
    <dbReference type="NCBI Taxonomy" id="390850"/>
    <lineage>
        <taxon>Eukaryota</taxon>
        <taxon>Metazoa</taxon>
        <taxon>Ecdysozoa</taxon>
        <taxon>Nematoda</taxon>
        <taxon>Chromadorea</taxon>
        <taxon>Rhabditida</taxon>
        <taxon>Tylenchina</taxon>
        <taxon>Tylenchomorpha</taxon>
        <taxon>Tylenchoidea</taxon>
        <taxon>Meloidogynidae</taxon>
        <taxon>Meloidogyninae</taxon>
        <taxon>Meloidogyne</taxon>
    </lineage>
</organism>
<comment type="caution">
    <text evidence="4">The sequence shown here is derived from an EMBL/GenBank/DDBJ whole genome shotgun (WGS) entry which is preliminary data.</text>
</comment>
<protein>
    <recommendedName>
        <fullName evidence="3">RRM domain-containing protein</fullName>
    </recommendedName>
</protein>
<feature type="domain" description="RRM" evidence="3">
    <location>
        <begin position="147"/>
        <end position="219"/>
    </location>
</feature>